<keyword evidence="3" id="KW-1185">Reference proteome</keyword>
<dbReference type="EMBL" id="MU154522">
    <property type="protein sequence ID" value="KAF9501742.1"/>
    <property type="molecule type" value="Genomic_DNA"/>
</dbReference>
<dbReference type="InterPro" id="IPR053169">
    <property type="entry name" value="MUG_Protein"/>
</dbReference>
<feature type="signal peptide" evidence="1">
    <location>
        <begin position="1"/>
        <end position="17"/>
    </location>
</feature>
<keyword evidence="2" id="KW-0326">Glycosidase</keyword>
<dbReference type="GO" id="GO:0005975">
    <property type="term" value="P:carbohydrate metabolic process"/>
    <property type="evidence" value="ECO:0007669"/>
    <property type="project" value="InterPro"/>
</dbReference>
<dbReference type="InterPro" id="IPR005198">
    <property type="entry name" value="Glyco_hydro_76"/>
</dbReference>
<feature type="chain" id="PRO_5040495063" evidence="1">
    <location>
        <begin position="18"/>
        <end position="388"/>
    </location>
</feature>
<evidence type="ECO:0000313" key="2">
    <source>
        <dbReference type="EMBL" id="KAF9501742.1"/>
    </source>
</evidence>
<proteinExistence type="predicted"/>
<keyword evidence="1" id="KW-0732">Signal</keyword>
<gene>
    <name evidence="2" type="ORF">BDN71DRAFT_481115</name>
</gene>
<organism evidence="2 3">
    <name type="scientific">Pleurotus eryngii</name>
    <name type="common">Boletus of the steppes</name>
    <dbReference type="NCBI Taxonomy" id="5323"/>
    <lineage>
        <taxon>Eukaryota</taxon>
        <taxon>Fungi</taxon>
        <taxon>Dikarya</taxon>
        <taxon>Basidiomycota</taxon>
        <taxon>Agaricomycotina</taxon>
        <taxon>Agaricomycetes</taxon>
        <taxon>Agaricomycetidae</taxon>
        <taxon>Agaricales</taxon>
        <taxon>Pleurotineae</taxon>
        <taxon>Pleurotaceae</taxon>
        <taxon>Pleurotus</taxon>
    </lineage>
</organism>
<name>A0A9P6DEB0_PLEER</name>
<evidence type="ECO:0000313" key="3">
    <source>
        <dbReference type="Proteomes" id="UP000807025"/>
    </source>
</evidence>
<dbReference type="InterPro" id="IPR008928">
    <property type="entry name" value="6-hairpin_glycosidase_sf"/>
</dbReference>
<dbReference type="GO" id="GO:0016798">
    <property type="term" value="F:hydrolase activity, acting on glycosyl bonds"/>
    <property type="evidence" value="ECO:0007669"/>
    <property type="project" value="UniProtKB-KW"/>
</dbReference>
<dbReference type="SUPFAM" id="SSF48208">
    <property type="entry name" value="Six-hairpin glycosidases"/>
    <property type="match status" value="1"/>
</dbReference>
<dbReference type="Proteomes" id="UP000807025">
    <property type="component" value="Unassembled WGS sequence"/>
</dbReference>
<comment type="caution">
    <text evidence="2">The sequence shown here is derived from an EMBL/GenBank/DDBJ whole genome shotgun (WGS) entry which is preliminary data.</text>
</comment>
<protein>
    <submittedName>
        <fullName evidence="2">Six-hairpin glycosidase</fullName>
    </submittedName>
</protein>
<dbReference type="PANTHER" id="PTHR47791">
    <property type="entry name" value="MEIOTICALLY UP-REGULATED GENE 191 PROTEIN"/>
    <property type="match status" value="1"/>
</dbReference>
<sequence length="388" mass="43201">MSELLVLVLFIATLGLPGSICVSAAFLPIQDRGIRGCGESLDHALAAARRLHSYYGKDRGMYSENNYQWTDSNALEDVQNLMLLSGSDAYSETSETSYLARAAFDPGMDWNGWLGKYNDDTQWHVLSLWKMSDYRRKRGGDPRPYLAAAERMYDIISSHWDDECGGGLWWTTEHTYKNAITNEQFLLLSAAGYLRNHNQTYLDNAKNVWQWLRHSGMRNHQGLFNDGLNFTSCHNNGQTTWTYNQGLVASGLGALSAATGDKALLDEAEITLDATIAHLTTNGILRETCDKDTNEGKNCDGDQQIFKGLWTKHLMYYLEFANEPHRAQKYSQFLGAQSAAIHRHATNITSGDIGSVWYTPTQAGSIFSYKTVTSGLAAHIAAAKYGAC</sequence>
<dbReference type="Pfam" id="PF03663">
    <property type="entry name" value="Glyco_hydro_76"/>
    <property type="match status" value="1"/>
</dbReference>
<reference evidence="2" key="1">
    <citation type="submission" date="2020-11" db="EMBL/GenBank/DDBJ databases">
        <authorList>
            <consortium name="DOE Joint Genome Institute"/>
            <person name="Ahrendt S."/>
            <person name="Riley R."/>
            <person name="Andreopoulos W."/>
            <person name="Labutti K."/>
            <person name="Pangilinan J."/>
            <person name="Ruiz-Duenas F.J."/>
            <person name="Barrasa J.M."/>
            <person name="Sanchez-Garcia M."/>
            <person name="Camarero S."/>
            <person name="Miyauchi S."/>
            <person name="Serrano A."/>
            <person name="Linde D."/>
            <person name="Babiker R."/>
            <person name="Drula E."/>
            <person name="Ayuso-Fernandez I."/>
            <person name="Pacheco R."/>
            <person name="Padilla G."/>
            <person name="Ferreira P."/>
            <person name="Barriuso J."/>
            <person name="Kellner H."/>
            <person name="Castanera R."/>
            <person name="Alfaro M."/>
            <person name="Ramirez L."/>
            <person name="Pisabarro A.G."/>
            <person name="Kuo A."/>
            <person name="Tritt A."/>
            <person name="Lipzen A."/>
            <person name="He G."/>
            <person name="Yan M."/>
            <person name="Ng V."/>
            <person name="Cullen D."/>
            <person name="Martin F."/>
            <person name="Rosso M.-N."/>
            <person name="Henrissat B."/>
            <person name="Hibbett D."/>
            <person name="Martinez A.T."/>
            <person name="Grigoriev I.V."/>
        </authorList>
    </citation>
    <scope>NUCLEOTIDE SEQUENCE</scope>
    <source>
        <strain evidence="2">ATCC 90797</strain>
    </source>
</reference>
<dbReference type="OrthoDB" id="9984024at2759"/>
<evidence type="ECO:0000256" key="1">
    <source>
        <dbReference type="SAM" id="SignalP"/>
    </source>
</evidence>
<accession>A0A9P6DEB0</accession>
<dbReference type="PANTHER" id="PTHR47791:SF3">
    <property type="entry name" value="MEIOTICALLY UP-REGULATED GENE 191 PROTEIN"/>
    <property type="match status" value="1"/>
</dbReference>
<dbReference type="Gene3D" id="1.50.10.20">
    <property type="match status" value="1"/>
</dbReference>
<dbReference type="AlphaFoldDB" id="A0A9P6DEB0"/>
<keyword evidence="2" id="KW-0378">Hydrolase</keyword>